<dbReference type="PROSITE" id="PS50011">
    <property type="entry name" value="PROTEIN_KINASE_DOM"/>
    <property type="match status" value="1"/>
</dbReference>
<dbReference type="HOGENOM" id="CLU_034273_0_0_6"/>
<keyword evidence="2 11" id="KW-0723">Serine/threonine-protein kinase</keyword>
<evidence type="ECO:0000256" key="5">
    <source>
        <dbReference type="ARBA" id="ARBA00022777"/>
    </source>
</evidence>
<dbReference type="EC" id="2.7.11.1" evidence="1"/>
<dbReference type="SMART" id="SM00332">
    <property type="entry name" value="PP2Cc"/>
    <property type="match status" value="1"/>
</dbReference>
<dbReference type="eggNOG" id="COG0631">
    <property type="taxonomic scope" value="Bacteria"/>
</dbReference>
<dbReference type="AlphaFoldDB" id="A1STP5"/>
<dbReference type="InterPro" id="IPR011009">
    <property type="entry name" value="Kinase-like_dom_sf"/>
</dbReference>
<dbReference type="SMART" id="SM00220">
    <property type="entry name" value="S_TKc"/>
    <property type="match status" value="1"/>
</dbReference>
<evidence type="ECO:0000256" key="7">
    <source>
        <dbReference type="ARBA" id="ARBA00047899"/>
    </source>
</evidence>
<comment type="catalytic activity">
    <reaction evidence="8">
        <text>L-seryl-[protein] + ATP = O-phospho-L-seryl-[protein] + ADP + H(+)</text>
        <dbReference type="Rhea" id="RHEA:17989"/>
        <dbReference type="Rhea" id="RHEA-COMP:9863"/>
        <dbReference type="Rhea" id="RHEA-COMP:11604"/>
        <dbReference type="ChEBI" id="CHEBI:15378"/>
        <dbReference type="ChEBI" id="CHEBI:29999"/>
        <dbReference type="ChEBI" id="CHEBI:30616"/>
        <dbReference type="ChEBI" id="CHEBI:83421"/>
        <dbReference type="ChEBI" id="CHEBI:456216"/>
        <dbReference type="EC" id="2.7.11.1"/>
    </reaction>
</comment>
<accession>A1STP5</accession>
<keyword evidence="6" id="KW-0067">ATP-binding</keyword>
<dbReference type="PANTHER" id="PTHR24356">
    <property type="entry name" value="SERINE/THREONINE-PROTEIN KINASE"/>
    <property type="match status" value="1"/>
</dbReference>
<dbReference type="RefSeq" id="WP_011769423.1">
    <property type="nucleotide sequence ID" value="NC_008709.1"/>
</dbReference>
<dbReference type="SUPFAM" id="SSF81606">
    <property type="entry name" value="PP2C-like"/>
    <property type="match status" value="1"/>
</dbReference>
<feature type="domain" description="PPM-type phosphatase" evidence="10">
    <location>
        <begin position="15"/>
        <end position="250"/>
    </location>
</feature>
<evidence type="ECO:0000256" key="2">
    <source>
        <dbReference type="ARBA" id="ARBA00022527"/>
    </source>
</evidence>
<evidence type="ECO:0000256" key="3">
    <source>
        <dbReference type="ARBA" id="ARBA00022679"/>
    </source>
</evidence>
<dbReference type="PROSITE" id="PS00108">
    <property type="entry name" value="PROTEIN_KINASE_ST"/>
    <property type="match status" value="1"/>
</dbReference>
<dbReference type="Proteomes" id="UP000000639">
    <property type="component" value="Chromosome"/>
</dbReference>
<dbReference type="STRING" id="357804.Ping_1021"/>
<dbReference type="eggNOG" id="COG0515">
    <property type="taxonomic scope" value="Bacteria"/>
</dbReference>
<protein>
    <recommendedName>
        <fullName evidence="1">non-specific serine/threonine protein kinase</fullName>
        <ecNumber evidence="1">2.7.11.1</ecNumber>
    </recommendedName>
</protein>
<dbReference type="PANTHER" id="PTHR24356:SF1">
    <property type="entry name" value="SERINE_THREONINE-PROTEIN KINASE GREATWALL"/>
    <property type="match status" value="1"/>
</dbReference>
<dbReference type="InterPro" id="IPR050236">
    <property type="entry name" value="Ser_Thr_kinase_AGC"/>
</dbReference>
<dbReference type="KEGG" id="pin:Ping_1021"/>
<evidence type="ECO:0000313" key="12">
    <source>
        <dbReference type="Proteomes" id="UP000000639"/>
    </source>
</evidence>
<dbReference type="Gene3D" id="1.10.510.10">
    <property type="entry name" value="Transferase(Phosphotransferase) domain 1"/>
    <property type="match status" value="1"/>
</dbReference>
<sequence>MNIPAKQPNNALELIVGGYSETGKREINQDAFAVKIPTSYTEKKHKGIVASIADGVSCSTKSQQASHTSVTQFINDYYCTPDHWGTKLSAGKVLNSLNTWLYQHGNNDQIRHDGLITTFSSVIFKSTSAYLFHVGDTRIYRYRNSQLTQLSKDHSRTQYGNNTVLTRALGMDSHLEVDFQTTDLQQNDLFFLSSDGIHDWLSKTELAKHLASLAPEKSNAAHFETLAKTIAQNALDNGSTDNLTCLLLKVKSLPVVAVDELQKRLTQLTIPPALHEGNEIDHFQIKKVIHEGPRSHVYLAMDKWSKLFFILKMPSLNFSDDLVYLDGFSKEQWVGRKLSHPSIMSIMPKVDGSPFLYHICEYIKGITLRQWIYDNPNPPLEIAREIINNIVAAVRVLQRSGMVHRDLKPENIMISNDKKITIIDFGTIKIDSLNEISMAPTSEQPLGATDYIAPEYLNEGFASSASDLFSIAVIAYELLTGHLPYKSLNSQSLSRARKAQWKYRPIKQFRADIPDWIDLTLQTAAHPVLAQRYNAMSEFTQDLYTPNTKMLRSREHAPLLERNPVKFWQILSTLLFFTALIELTLLLGD</sequence>
<evidence type="ECO:0000256" key="4">
    <source>
        <dbReference type="ARBA" id="ARBA00022741"/>
    </source>
</evidence>
<dbReference type="InterPro" id="IPR008271">
    <property type="entry name" value="Ser/Thr_kinase_AS"/>
</dbReference>
<evidence type="ECO:0000313" key="11">
    <source>
        <dbReference type="EMBL" id="ABM02860.1"/>
    </source>
</evidence>
<name>A1STP5_PSYIN</name>
<proteinExistence type="predicted"/>
<dbReference type="InterPro" id="IPR036457">
    <property type="entry name" value="PPM-type-like_dom_sf"/>
</dbReference>
<comment type="catalytic activity">
    <reaction evidence="7">
        <text>L-threonyl-[protein] + ATP = O-phospho-L-threonyl-[protein] + ADP + H(+)</text>
        <dbReference type="Rhea" id="RHEA:46608"/>
        <dbReference type="Rhea" id="RHEA-COMP:11060"/>
        <dbReference type="Rhea" id="RHEA-COMP:11605"/>
        <dbReference type="ChEBI" id="CHEBI:15378"/>
        <dbReference type="ChEBI" id="CHEBI:30013"/>
        <dbReference type="ChEBI" id="CHEBI:30616"/>
        <dbReference type="ChEBI" id="CHEBI:61977"/>
        <dbReference type="ChEBI" id="CHEBI:456216"/>
        <dbReference type="EC" id="2.7.11.1"/>
    </reaction>
</comment>
<feature type="domain" description="Protein kinase" evidence="9">
    <location>
        <begin position="283"/>
        <end position="589"/>
    </location>
</feature>
<gene>
    <name evidence="11" type="ordered locus">Ping_1021</name>
</gene>
<dbReference type="GO" id="GO:0004674">
    <property type="term" value="F:protein serine/threonine kinase activity"/>
    <property type="evidence" value="ECO:0007669"/>
    <property type="project" value="UniProtKB-KW"/>
</dbReference>
<dbReference type="SUPFAM" id="SSF56112">
    <property type="entry name" value="Protein kinase-like (PK-like)"/>
    <property type="match status" value="1"/>
</dbReference>
<keyword evidence="3" id="KW-0808">Transferase</keyword>
<dbReference type="Gene3D" id="3.60.40.10">
    <property type="entry name" value="PPM-type phosphatase domain"/>
    <property type="match status" value="1"/>
</dbReference>
<reference evidence="11 12" key="1">
    <citation type="submission" date="2007-01" db="EMBL/GenBank/DDBJ databases">
        <title>Complete sequence of Psychromonas ingrahamii 37.</title>
        <authorList>
            <consortium name="US DOE Joint Genome Institute"/>
            <person name="Copeland A."/>
            <person name="Lucas S."/>
            <person name="Lapidus A."/>
            <person name="Barry K."/>
            <person name="Detter J.C."/>
            <person name="Glavina del Rio T."/>
            <person name="Hammon N."/>
            <person name="Israni S."/>
            <person name="Dalin E."/>
            <person name="Tice H."/>
            <person name="Pitluck S."/>
            <person name="Thompson L.S."/>
            <person name="Brettin T."/>
            <person name="Bruce D."/>
            <person name="Han C."/>
            <person name="Tapia R."/>
            <person name="Schmutz J."/>
            <person name="Larimer F."/>
            <person name="Land M."/>
            <person name="Hauser L."/>
            <person name="Kyrpides N."/>
            <person name="Ivanova N."/>
            <person name="Staley J."/>
            <person name="Richardson P."/>
        </authorList>
    </citation>
    <scope>NUCLEOTIDE SEQUENCE [LARGE SCALE GENOMIC DNA]</scope>
    <source>
        <strain evidence="11 12">37</strain>
    </source>
</reference>
<dbReference type="InterPro" id="IPR001932">
    <property type="entry name" value="PPM-type_phosphatase-like_dom"/>
</dbReference>
<keyword evidence="4" id="KW-0547">Nucleotide-binding</keyword>
<evidence type="ECO:0000256" key="8">
    <source>
        <dbReference type="ARBA" id="ARBA00048679"/>
    </source>
</evidence>
<dbReference type="Pfam" id="PF13672">
    <property type="entry name" value="PP2C_2"/>
    <property type="match status" value="1"/>
</dbReference>
<dbReference type="GO" id="GO:0005524">
    <property type="term" value="F:ATP binding"/>
    <property type="evidence" value="ECO:0007669"/>
    <property type="project" value="UniProtKB-KW"/>
</dbReference>
<evidence type="ECO:0000256" key="1">
    <source>
        <dbReference type="ARBA" id="ARBA00012513"/>
    </source>
</evidence>
<organism evidence="11 12">
    <name type="scientific">Psychromonas ingrahamii (strain DSM 17664 / CCUG 51855 / 37)</name>
    <dbReference type="NCBI Taxonomy" id="357804"/>
    <lineage>
        <taxon>Bacteria</taxon>
        <taxon>Pseudomonadati</taxon>
        <taxon>Pseudomonadota</taxon>
        <taxon>Gammaproteobacteria</taxon>
        <taxon>Alteromonadales</taxon>
        <taxon>Psychromonadaceae</taxon>
        <taxon>Psychromonas</taxon>
    </lineage>
</organism>
<keyword evidence="5 11" id="KW-0418">Kinase</keyword>
<dbReference type="PROSITE" id="PS51746">
    <property type="entry name" value="PPM_2"/>
    <property type="match status" value="1"/>
</dbReference>
<dbReference type="EMBL" id="CP000510">
    <property type="protein sequence ID" value="ABM02860.1"/>
    <property type="molecule type" value="Genomic_DNA"/>
</dbReference>
<keyword evidence="12" id="KW-1185">Reference proteome</keyword>
<dbReference type="SMART" id="SM00331">
    <property type="entry name" value="PP2C_SIG"/>
    <property type="match status" value="1"/>
</dbReference>
<dbReference type="CDD" id="cd00143">
    <property type="entry name" value="PP2Cc"/>
    <property type="match status" value="1"/>
</dbReference>
<dbReference type="Pfam" id="PF00069">
    <property type="entry name" value="Pkinase"/>
    <property type="match status" value="1"/>
</dbReference>
<dbReference type="InterPro" id="IPR000719">
    <property type="entry name" value="Prot_kinase_dom"/>
</dbReference>
<evidence type="ECO:0000256" key="6">
    <source>
        <dbReference type="ARBA" id="ARBA00022840"/>
    </source>
</evidence>
<dbReference type="CDD" id="cd14014">
    <property type="entry name" value="STKc_PknB_like"/>
    <property type="match status" value="1"/>
</dbReference>
<evidence type="ECO:0000259" key="10">
    <source>
        <dbReference type="PROSITE" id="PS51746"/>
    </source>
</evidence>
<evidence type="ECO:0000259" key="9">
    <source>
        <dbReference type="PROSITE" id="PS50011"/>
    </source>
</evidence>